<dbReference type="GO" id="GO:0004180">
    <property type="term" value="F:carboxypeptidase activity"/>
    <property type="evidence" value="ECO:0007669"/>
    <property type="project" value="UniProtKB-KW"/>
</dbReference>
<gene>
    <name evidence="1" type="ORF">I4J89_15445</name>
</gene>
<reference evidence="1" key="1">
    <citation type="submission" date="2020-11" db="EMBL/GenBank/DDBJ databases">
        <title>Isolation and identification of active actinomycetes.</title>
        <authorList>
            <person name="Sun X."/>
        </authorList>
    </citation>
    <scope>NUCLEOTIDE SEQUENCE</scope>
    <source>
        <strain evidence="1">NEAU-A11</strain>
    </source>
</reference>
<keyword evidence="1" id="KW-0121">Carboxypeptidase</keyword>
<proteinExistence type="predicted"/>
<keyword evidence="1" id="KW-0645">Protease</keyword>
<organism evidence="1 2">
    <name type="scientific">Actinoplanes aureus</name>
    <dbReference type="NCBI Taxonomy" id="2792083"/>
    <lineage>
        <taxon>Bacteria</taxon>
        <taxon>Bacillati</taxon>
        <taxon>Actinomycetota</taxon>
        <taxon>Actinomycetes</taxon>
        <taxon>Micromonosporales</taxon>
        <taxon>Micromonosporaceae</taxon>
        <taxon>Actinoplanes</taxon>
    </lineage>
</organism>
<dbReference type="EMBL" id="JADQTO010000006">
    <property type="protein sequence ID" value="MBG0562851.1"/>
    <property type="molecule type" value="Genomic_DNA"/>
</dbReference>
<dbReference type="Proteomes" id="UP000598146">
    <property type="component" value="Unassembled WGS sequence"/>
</dbReference>
<evidence type="ECO:0000313" key="1">
    <source>
        <dbReference type="EMBL" id="MBG0562851.1"/>
    </source>
</evidence>
<sequence>MISVSGGWFVLWDEFHRERYTGPIGVTLDRWAGDEWVPDESRPLITLGRVLTYPGLGRRRRPWTAPDTMYRIRVEAPGRRALYPRDRPEYETNFDATDDAREFVVPHYDDRTRPAPGEGPDILRLVPGVTFAYPPGTRVIRGVVRLPDGAGIPGALVVARTPKVADYGDWAERTLTDANGEFRLSLRWRGTVEEPDSPRPQPETFTVGAYRALGRSGTVEVRWDPEHPAEPTTYVIQIGD</sequence>
<name>A0A931C8F9_9ACTN</name>
<protein>
    <submittedName>
        <fullName evidence="1">Carboxypeptidase regulatory-like domain-containing protein</fullName>
    </submittedName>
</protein>
<keyword evidence="1" id="KW-0378">Hydrolase</keyword>
<evidence type="ECO:0000313" key="2">
    <source>
        <dbReference type="Proteomes" id="UP000598146"/>
    </source>
</evidence>
<dbReference type="RefSeq" id="WP_196414642.1">
    <property type="nucleotide sequence ID" value="NZ_JADQTO010000006.1"/>
</dbReference>
<keyword evidence="2" id="KW-1185">Reference proteome</keyword>
<accession>A0A931C8F9</accession>
<dbReference type="AlphaFoldDB" id="A0A931C8F9"/>
<comment type="caution">
    <text evidence="1">The sequence shown here is derived from an EMBL/GenBank/DDBJ whole genome shotgun (WGS) entry which is preliminary data.</text>
</comment>